<evidence type="ECO:0000256" key="1">
    <source>
        <dbReference type="ARBA" id="ARBA00022801"/>
    </source>
</evidence>
<evidence type="ECO:0000256" key="5">
    <source>
        <dbReference type="SAM" id="SignalP"/>
    </source>
</evidence>
<evidence type="ECO:0000313" key="9">
    <source>
        <dbReference type="Proteomes" id="UP000600946"/>
    </source>
</evidence>
<dbReference type="Proteomes" id="UP000600946">
    <property type="component" value="Unassembled WGS sequence"/>
</dbReference>
<dbReference type="Gene3D" id="2.60.120.260">
    <property type="entry name" value="Galactose-binding domain-like"/>
    <property type="match status" value="1"/>
</dbReference>
<dbReference type="InterPro" id="IPR017853">
    <property type="entry name" value="GH"/>
</dbReference>
<name>A0ABQ2ZQI4_9ACTN</name>
<dbReference type="Gene3D" id="1.20.58.460">
    <property type="entry name" value="Hyaluronidase post-catalytic domain-like"/>
    <property type="match status" value="1"/>
</dbReference>
<evidence type="ECO:0000313" key="8">
    <source>
        <dbReference type="EMBL" id="GGY22543.1"/>
    </source>
</evidence>
<dbReference type="Pfam" id="PF00754">
    <property type="entry name" value="F5_F8_type_C"/>
    <property type="match status" value="1"/>
</dbReference>
<feature type="domain" description="F5/8 type C" evidence="6">
    <location>
        <begin position="829"/>
        <end position="964"/>
    </location>
</feature>
<comment type="caution">
    <text evidence="8">The sequence shown here is derived from an EMBL/GenBank/DDBJ whole genome shotgun (WGS) entry which is preliminary data.</text>
</comment>
<dbReference type="InterPro" id="IPR011496">
    <property type="entry name" value="O-GlcNAcase_cat"/>
</dbReference>
<evidence type="ECO:0000259" key="6">
    <source>
        <dbReference type="PROSITE" id="PS50022"/>
    </source>
</evidence>
<proteinExistence type="inferred from homology"/>
<accession>A0ABQ2ZQI4</accession>
<protein>
    <recommendedName>
        <fullName evidence="10">Hyaluronidase</fullName>
    </recommendedName>
</protein>
<dbReference type="InterPro" id="IPR015882">
    <property type="entry name" value="HEX_bac_N"/>
</dbReference>
<keyword evidence="9" id="KW-1185">Reference proteome</keyword>
<dbReference type="Pfam" id="PF21774">
    <property type="entry name" value="NagJ_C"/>
    <property type="match status" value="1"/>
</dbReference>
<dbReference type="InterPro" id="IPR029018">
    <property type="entry name" value="Hex-like_dom2"/>
</dbReference>
<evidence type="ECO:0000256" key="3">
    <source>
        <dbReference type="PROSITE-ProRule" id="PRU01353"/>
    </source>
</evidence>
<dbReference type="GeneID" id="96289484"/>
<gene>
    <name evidence="8" type="ORF">GCM10010326_14840</name>
</gene>
<feature type="signal peptide" evidence="5">
    <location>
        <begin position="1"/>
        <end position="29"/>
    </location>
</feature>
<dbReference type="PANTHER" id="PTHR13170">
    <property type="entry name" value="O-GLCNACASE"/>
    <property type="match status" value="1"/>
</dbReference>
<dbReference type="SUPFAM" id="SSF49785">
    <property type="entry name" value="Galactose-binding domain-like"/>
    <property type="match status" value="1"/>
</dbReference>
<dbReference type="InterPro" id="IPR051822">
    <property type="entry name" value="Glycosyl_Hydrolase_84"/>
</dbReference>
<dbReference type="RefSeq" id="WP_190026589.1">
    <property type="nucleotide sequence ID" value="NZ_BMUU01000002.1"/>
</dbReference>
<evidence type="ECO:0008006" key="10">
    <source>
        <dbReference type="Google" id="ProtNLM"/>
    </source>
</evidence>
<keyword evidence="5" id="KW-0732">Signal</keyword>
<comment type="similarity">
    <text evidence="3">Belongs to the glycosyl hydrolase 84 family.</text>
</comment>
<keyword evidence="1 3" id="KW-0378">Hydrolase</keyword>
<dbReference type="PROSITE" id="PS50022">
    <property type="entry name" value="FA58C_3"/>
    <property type="match status" value="1"/>
</dbReference>
<sequence>MHVGRGRTVTALAVALIGGLIGSAPGALAAPGPAHTALDPALEAGPPPAVWPRPQSMRAAGAPVPLGGEAVLLADPGADPYAVQAVEDVLKAAGVVTVHRRLPGAGPVFRLGGPGAEGALRALRVPARGDLAPGGYRIGAGRVGGRDTVALDGVGEDGLFHAAQTLRQLVGEDARGRRRIPGIAVRDWPGTAVRGLAESFYGRPWTLEQRLEQLDFMGRTKQNRYLYAPGDDPYRQARWREAYPAGQRAAFRALTERAARNHVTVAWAVAPGPDLCLSSDADVARLNRKLDAVWALGVRAFQLQFPDVSYSEWHCDADAETFGSGPRAAAAAHARVANAVAAHLAAAHPGSGALSLLPAEYYEDGTTDYRRALATALAPGIQVAWTGVGVVPKTISGSQLATARAAFGHPLVTADNYPVNDYAPGRIFLGPYTGRDGAVAEGSAALLASAMAQPTASRIPLFTVADFAWNPRAYRPQESWRAAVDDLAGGDPVVREALGAVAGNDSASVLGHPESAYLRPFMAAFWAARPGPDTAARDRTAGALRAAFTALREAPQRLAQQEVGAELAPWTAQLALFGQAGELAVDLLQAQSAGDGAAAWRAALALAPLRERLRDAPVTVGAGVLDAFLDRAGRAADAWTGADHPAVGATRSPGAHVVAPGGARPVLALTVLADPGTTGEVQAHVPGEDWHTLGPLDASGWTQLAAGGVRADAVRVVGGASGVRRLVPWYADEPAAHLALGRGTADAEIGGAARPVTVSVAAMGPGPVRGALTARAPRGITVRLPRVTSVARGTSADVPVEVSVARGTPAGSYRVPLSFAGREVTLTVRAFPRTGGPDLVAGAKATSSGDVGPGSSARAAADGDPASRWTPSPGDGPWWQAELAGPARVGRVVLQWQGAGAGHYAVRVSTDGRSWRTAATVEGGRGGRESVPMDAVDARFLRIEVLGRASGADCSLWSVEAYAVEH</sequence>
<evidence type="ECO:0000256" key="4">
    <source>
        <dbReference type="SAM" id="MobiDB-lite"/>
    </source>
</evidence>
<evidence type="ECO:0000259" key="7">
    <source>
        <dbReference type="PROSITE" id="PS52009"/>
    </source>
</evidence>
<feature type="active site" description="Proton donor" evidence="3">
    <location>
        <position position="307"/>
    </location>
</feature>
<dbReference type="InterPro" id="IPR000421">
    <property type="entry name" value="FA58C"/>
</dbReference>
<evidence type="ECO:0000256" key="2">
    <source>
        <dbReference type="ARBA" id="ARBA00023295"/>
    </source>
</evidence>
<dbReference type="SUPFAM" id="SSF140657">
    <property type="entry name" value="Hyaluronidase post-catalytic domain-like"/>
    <property type="match status" value="1"/>
</dbReference>
<dbReference type="InterPro" id="IPR049019">
    <property type="entry name" value="NagJ-like_helical"/>
</dbReference>
<dbReference type="EMBL" id="BMUU01000002">
    <property type="protein sequence ID" value="GGY22543.1"/>
    <property type="molecule type" value="Genomic_DNA"/>
</dbReference>
<dbReference type="SUPFAM" id="SSF51445">
    <property type="entry name" value="(Trans)glycosidases"/>
    <property type="match status" value="1"/>
</dbReference>
<feature type="domain" description="GH84" evidence="7">
    <location>
        <begin position="192"/>
        <end position="472"/>
    </location>
</feature>
<dbReference type="Gene3D" id="3.20.20.80">
    <property type="entry name" value="Glycosidases"/>
    <property type="match status" value="1"/>
</dbReference>
<feature type="chain" id="PRO_5046968477" description="Hyaluronidase" evidence="5">
    <location>
        <begin position="30"/>
        <end position="966"/>
    </location>
</feature>
<keyword evidence="2 3" id="KW-0326">Glycosidase</keyword>
<dbReference type="Pfam" id="PF07555">
    <property type="entry name" value="NAGidase"/>
    <property type="match status" value="1"/>
</dbReference>
<dbReference type="PANTHER" id="PTHR13170:SF16">
    <property type="entry name" value="PROTEIN O-GLCNACASE"/>
    <property type="match status" value="1"/>
</dbReference>
<organism evidence="8 9">
    <name type="scientific">Streptomyces xanthochromogenes</name>
    <dbReference type="NCBI Taxonomy" id="67384"/>
    <lineage>
        <taxon>Bacteria</taxon>
        <taxon>Bacillati</taxon>
        <taxon>Actinomycetota</taxon>
        <taxon>Actinomycetes</taxon>
        <taxon>Kitasatosporales</taxon>
        <taxon>Streptomycetaceae</taxon>
        <taxon>Streptomyces</taxon>
    </lineage>
</organism>
<dbReference type="InterPro" id="IPR008979">
    <property type="entry name" value="Galactose-bd-like_sf"/>
</dbReference>
<dbReference type="PROSITE" id="PS52009">
    <property type="entry name" value="GH84"/>
    <property type="match status" value="1"/>
</dbReference>
<reference evidence="9" key="1">
    <citation type="journal article" date="2019" name="Int. J. Syst. Evol. Microbiol.">
        <title>The Global Catalogue of Microorganisms (GCM) 10K type strain sequencing project: providing services to taxonomists for standard genome sequencing and annotation.</title>
        <authorList>
            <consortium name="The Broad Institute Genomics Platform"/>
            <consortium name="The Broad Institute Genome Sequencing Center for Infectious Disease"/>
            <person name="Wu L."/>
            <person name="Ma J."/>
        </authorList>
    </citation>
    <scope>NUCLEOTIDE SEQUENCE [LARGE SCALE GENOMIC DNA]</scope>
    <source>
        <strain evidence="9">JCM 4594</strain>
    </source>
</reference>
<dbReference type="SUPFAM" id="SSF55545">
    <property type="entry name" value="beta-N-acetylhexosaminidase-like domain"/>
    <property type="match status" value="1"/>
</dbReference>
<dbReference type="Gene3D" id="3.30.379.10">
    <property type="entry name" value="Chitobiase/beta-hexosaminidase domain 2-like"/>
    <property type="match status" value="1"/>
</dbReference>
<dbReference type="Pfam" id="PF02838">
    <property type="entry name" value="Glyco_hydro_20b"/>
    <property type="match status" value="1"/>
</dbReference>
<feature type="region of interest" description="Disordered" evidence="4">
    <location>
        <begin position="835"/>
        <end position="876"/>
    </location>
</feature>